<dbReference type="AlphaFoldDB" id="A0A6P1MF57"/>
<keyword evidence="2" id="KW-1185">Reference proteome</keyword>
<evidence type="ECO:0008006" key="3">
    <source>
        <dbReference type="Google" id="ProtNLM"/>
    </source>
</evidence>
<evidence type="ECO:0000313" key="2">
    <source>
        <dbReference type="Proteomes" id="UP000463883"/>
    </source>
</evidence>
<dbReference type="EMBL" id="CP047591">
    <property type="protein sequence ID" value="QHI71773.1"/>
    <property type="molecule type" value="Genomic_DNA"/>
</dbReference>
<dbReference type="Proteomes" id="UP000463883">
    <property type="component" value="Chromosome"/>
</dbReference>
<organism evidence="1 2">
    <name type="scientific">Aminipila terrae</name>
    <dbReference type="NCBI Taxonomy" id="2697030"/>
    <lineage>
        <taxon>Bacteria</taxon>
        <taxon>Bacillati</taxon>
        <taxon>Bacillota</taxon>
        <taxon>Clostridia</taxon>
        <taxon>Peptostreptococcales</taxon>
        <taxon>Anaerovoracaceae</taxon>
        <taxon>Aminipila</taxon>
    </lineage>
</organism>
<name>A0A6P1MF57_9FIRM</name>
<evidence type="ECO:0000313" key="1">
    <source>
        <dbReference type="EMBL" id="QHI71773.1"/>
    </source>
</evidence>
<protein>
    <recommendedName>
        <fullName evidence="3">YmaF family protein</fullName>
    </recommendedName>
</protein>
<sequence>MSNNQQGFTFPNQFECPREQSHVHEVLGSVEIAEPNTDPHNHRFASVTGQVIPIRGNNHIHELNFRTDFYEDHFHEFCGKTGPAIPVGDDRHVHFLESVTLVSEGHRHEFRVATLINDPIGD</sequence>
<dbReference type="RefSeq" id="WP_162361547.1">
    <property type="nucleotide sequence ID" value="NZ_CP047591.1"/>
</dbReference>
<gene>
    <name evidence="1" type="ORF">Ami3637_04665</name>
</gene>
<dbReference type="KEGG" id="amic:Ami3637_04665"/>
<dbReference type="InterPro" id="IPR024307">
    <property type="entry name" value="YmaF"/>
</dbReference>
<dbReference type="Pfam" id="PF12788">
    <property type="entry name" value="YmaF"/>
    <property type="match status" value="1"/>
</dbReference>
<accession>A0A6P1MF57</accession>
<proteinExistence type="predicted"/>
<reference evidence="1 2" key="1">
    <citation type="submission" date="2020-01" db="EMBL/GenBank/DDBJ databases">
        <title>Genomic analysis of Aminipila sp. CBA3637.</title>
        <authorList>
            <person name="Kim Y.B."/>
            <person name="Roh S.W."/>
        </authorList>
    </citation>
    <scope>NUCLEOTIDE SEQUENCE [LARGE SCALE GENOMIC DNA]</scope>
    <source>
        <strain evidence="1 2">CBA3637</strain>
    </source>
</reference>